<feature type="compositionally biased region" description="Acidic residues" evidence="1">
    <location>
        <begin position="70"/>
        <end position="82"/>
    </location>
</feature>
<keyword evidence="3" id="KW-1185">Reference proteome</keyword>
<proteinExistence type="predicted"/>
<evidence type="ECO:0000313" key="3">
    <source>
        <dbReference type="Proteomes" id="UP000198211"/>
    </source>
</evidence>
<accession>A0A225WJK8</accession>
<comment type="caution">
    <text evidence="2">The sequence shown here is derived from an EMBL/GenBank/DDBJ whole genome shotgun (WGS) entry which is preliminary data.</text>
</comment>
<sequence>MDSDILPQRKTFADFAHQERVESNQTKKKRVHFENEVPEGTTTTGATEAATENPEMLVHRPSAEGRYDPTADDIDTVTVQEE</sequence>
<organism evidence="2 3">
    <name type="scientific">Phytophthora megakarya</name>
    <dbReference type="NCBI Taxonomy" id="4795"/>
    <lineage>
        <taxon>Eukaryota</taxon>
        <taxon>Sar</taxon>
        <taxon>Stramenopiles</taxon>
        <taxon>Oomycota</taxon>
        <taxon>Peronosporomycetes</taxon>
        <taxon>Peronosporales</taxon>
        <taxon>Peronosporaceae</taxon>
        <taxon>Phytophthora</taxon>
    </lineage>
</organism>
<evidence type="ECO:0000313" key="2">
    <source>
        <dbReference type="EMBL" id="OWZ17604.1"/>
    </source>
</evidence>
<dbReference type="Proteomes" id="UP000198211">
    <property type="component" value="Unassembled WGS sequence"/>
</dbReference>
<evidence type="ECO:0000256" key="1">
    <source>
        <dbReference type="SAM" id="MobiDB-lite"/>
    </source>
</evidence>
<gene>
    <name evidence="2" type="ORF">PHMEG_0008441</name>
</gene>
<dbReference type="AlphaFoldDB" id="A0A225WJK8"/>
<name>A0A225WJK8_9STRA</name>
<feature type="region of interest" description="Disordered" evidence="1">
    <location>
        <begin position="61"/>
        <end position="82"/>
    </location>
</feature>
<dbReference type="EMBL" id="NBNE01000727">
    <property type="protein sequence ID" value="OWZ17604.1"/>
    <property type="molecule type" value="Genomic_DNA"/>
</dbReference>
<protein>
    <submittedName>
        <fullName evidence="2">Uncharacterized protein</fullName>
    </submittedName>
</protein>
<reference evidence="3" key="1">
    <citation type="submission" date="2017-03" db="EMBL/GenBank/DDBJ databases">
        <title>Phytopthora megakarya and P. palmivora, two closely related causual agents of cacao black pod achieved similar genome size and gene model numbers by different mechanisms.</title>
        <authorList>
            <person name="Ali S."/>
            <person name="Shao J."/>
            <person name="Larry D.J."/>
            <person name="Kronmiller B."/>
            <person name="Shen D."/>
            <person name="Strem M.D."/>
            <person name="Melnick R.L."/>
            <person name="Guiltinan M.J."/>
            <person name="Tyler B.M."/>
            <person name="Meinhardt L.W."/>
            <person name="Bailey B.A."/>
        </authorList>
    </citation>
    <scope>NUCLEOTIDE SEQUENCE [LARGE SCALE GENOMIC DNA]</scope>
    <source>
        <strain evidence="3">zdho120</strain>
    </source>
</reference>